<dbReference type="InterPro" id="IPR012899">
    <property type="entry name" value="LTXXQ"/>
</dbReference>
<dbReference type="Pfam" id="PF13801">
    <property type="entry name" value="Metal_resist"/>
    <property type="match status" value="1"/>
</dbReference>
<feature type="compositionally biased region" description="Low complexity" evidence="1">
    <location>
        <begin position="34"/>
        <end position="43"/>
    </location>
</feature>
<dbReference type="CDD" id="cd09916">
    <property type="entry name" value="CpxP_like"/>
    <property type="match status" value="1"/>
</dbReference>
<evidence type="ECO:0000313" key="2">
    <source>
        <dbReference type="EMBL" id="RZU42659.1"/>
    </source>
</evidence>
<sequence length="252" mass="27506">MTRNQIFASASLALLCGLPARSQQPQPPPPAAPPADVVRTAPRARTRDFNYRVVGPGEPGMRPELRIAPPGIWWKNPDIAQKISLTSDQQKRMDDIFQQSRLQLIDLKANVEKQEVMLEPMLSANPPDTNKVLSQIDRVASARAELEKANARMLLGIRGVLSADQWTKLQAELRDNQRFMFHFQGRPEGPGFGPKGPGPATLKVNPGGPLSLLNLPPLPDPGPEVGIVIGGIPQDGPELDLQIPSPDVDLDR</sequence>
<feature type="region of interest" description="Disordered" evidence="1">
    <location>
        <begin position="20"/>
        <end position="43"/>
    </location>
</feature>
<dbReference type="RefSeq" id="WP_165420173.1">
    <property type="nucleotide sequence ID" value="NZ_SHKW01000001.1"/>
</dbReference>
<dbReference type="AlphaFoldDB" id="A0A4Q7YZN8"/>
<reference evidence="2 3" key="1">
    <citation type="submission" date="2019-02" db="EMBL/GenBank/DDBJ databases">
        <title>Genomic Encyclopedia of Archaeal and Bacterial Type Strains, Phase II (KMG-II): from individual species to whole genera.</title>
        <authorList>
            <person name="Goeker M."/>
        </authorList>
    </citation>
    <scope>NUCLEOTIDE SEQUENCE [LARGE SCALE GENOMIC DNA]</scope>
    <source>
        <strain evidence="2 3">DSM 18101</strain>
    </source>
</reference>
<dbReference type="InterPro" id="IPR025961">
    <property type="entry name" value="Metal_resist"/>
</dbReference>
<organism evidence="2 3">
    <name type="scientific">Edaphobacter modestus</name>
    <dbReference type="NCBI Taxonomy" id="388466"/>
    <lineage>
        <taxon>Bacteria</taxon>
        <taxon>Pseudomonadati</taxon>
        <taxon>Acidobacteriota</taxon>
        <taxon>Terriglobia</taxon>
        <taxon>Terriglobales</taxon>
        <taxon>Acidobacteriaceae</taxon>
        <taxon>Edaphobacter</taxon>
    </lineage>
</organism>
<proteinExistence type="predicted"/>
<comment type="caution">
    <text evidence="2">The sequence shown here is derived from an EMBL/GenBank/DDBJ whole genome shotgun (WGS) entry which is preliminary data.</text>
</comment>
<name>A0A4Q7YZN8_9BACT</name>
<protein>
    <submittedName>
        <fullName evidence="2">Spy/CpxP family protein refolding chaperone</fullName>
    </submittedName>
</protein>
<dbReference type="GO" id="GO:0042597">
    <property type="term" value="C:periplasmic space"/>
    <property type="evidence" value="ECO:0007669"/>
    <property type="project" value="InterPro"/>
</dbReference>
<evidence type="ECO:0000313" key="3">
    <source>
        <dbReference type="Proteomes" id="UP000292958"/>
    </source>
</evidence>
<dbReference type="EMBL" id="SHKW01000001">
    <property type="protein sequence ID" value="RZU42659.1"/>
    <property type="molecule type" value="Genomic_DNA"/>
</dbReference>
<dbReference type="Gene3D" id="1.20.120.1490">
    <property type="match status" value="1"/>
</dbReference>
<dbReference type="Proteomes" id="UP000292958">
    <property type="component" value="Unassembled WGS sequence"/>
</dbReference>
<evidence type="ECO:0000256" key="1">
    <source>
        <dbReference type="SAM" id="MobiDB-lite"/>
    </source>
</evidence>
<accession>A0A4Q7YZN8</accession>
<keyword evidence="3" id="KW-1185">Reference proteome</keyword>
<gene>
    <name evidence="2" type="ORF">BDD14_4250</name>
</gene>